<dbReference type="AlphaFoldDB" id="A0A0N4UU77"/>
<evidence type="ECO:0000313" key="3">
    <source>
        <dbReference type="WBParaSite" id="EVEC_0000092001-mRNA-1"/>
    </source>
</evidence>
<evidence type="ECO:0000313" key="2">
    <source>
        <dbReference type="Proteomes" id="UP000274131"/>
    </source>
</evidence>
<organism evidence="3">
    <name type="scientific">Enterobius vermicularis</name>
    <name type="common">Human pinworm</name>
    <dbReference type="NCBI Taxonomy" id="51028"/>
    <lineage>
        <taxon>Eukaryota</taxon>
        <taxon>Metazoa</taxon>
        <taxon>Ecdysozoa</taxon>
        <taxon>Nematoda</taxon>
        <taxon>Chromadorea</taxon>
        <taxon>Rhabditida</taxon>
        <taxon>Spirurina</taxon>
        <taxon>Oxyuridomorpha</taxon>
        <taxon>Oxyuroidea</taxon>
        <taxon>Oxyuridae</taxon>
        <taxon>Enterobius</taxon>
    </lineage>
</organism>
<accession>A0A0N4UU77</accession>
<protein>
    <submittedName>
        <fullName evidence="1 3">Uncharacterized protein</fullName>
    </submittedName>
</protein>
<proteinExistence type="predicted"/>
<name>A0A0N4UU77_ENTVE</name>
<dbReference type="EMBL" id="UXUI01001779">
    <property type="protein sequence ID" value="VDD85498.1"/>
    <property type="molecule type" value="Genomic_DNA"/>
</dbReference>
<gene>
    <name evidence="1" type="ORF">EVEC_LOCUS641</name>
</gene>
<dbReference type="WBParaSite" id="EVEC_0000092001-mRNA-1">
    <property type="protein sequence ID" value="EVEC_0000092001-mRNA-1"/>
    <property type="gene ID" value="EVEC_0000092001"/>
</dbReference>
<reference evidence="3" key="1">
    <citation type="submission" date="2017-02" db="UniProtKB">
        <authorList>
            <consortium name="WormBaseParasite"/>
        </authorList>
    </citation>
    <scope>IDENTIFICATION</scope>
</reference>
<sequence length="171" mass="19871">MNGAKMTLEDNSAQNASKISSTIEKVKQICEKEKSTILTLMQSDMEKIAIGSSSMWVQDFEKFTEEILYKTEETLSEPSKIQSKLEECKKFLSTKIEQQLYRYGMKSTSASLDDLYRLVSFNKRQSRITLFKTFFKKRSWRNFLELLSIDGSINIFEKEPQRRSVLLASCD</sequence>
<keyword evidence="2" id="KW-1185">Reference proteome</keyword>
<dbReference type="Proteomes" id="UP000274131">
    <property type="component" value="Unassembled WGS sequence"/>
</dbReference>
<reference evidence="1 2" key="2">
    <citation type="submission" date="2018-10" db="EMBL/GenBank/DDBJ databases">
        <authorList>
            <consortium name="Pathogen Informatics"/>
        </authorList>
    </citation>
    <scope>NUCLEOTIDE SEQUENCE [LARGE SCALE GENOMIC DNA]</scope>
</reference>
<evidence type="ECO:0000313" key="1">
    <source>
        <dbReference type="EMBL" id="VDD85498.1"/>
    </source>
</evidence>